<evidence type="ECO:0000313" key="8">
    <source>
        <dbReference type="EMBL" id="KAH0536967.1"/>
    </source>
</evidence>
<dbReference type="PANTHER" id="PTHR12100">
    <property type="entry name" value="SEC10"/>
    <property type="match status" value="1"/>
</dbReference>
<dbReference type="Pfam" id="PF07393">
    <property type="entry name" value="Sec10_HB"/>
    <property type="match status" value="2"/>
</dbReference>
<keyword evidence="3" id="KW-0268">Exocytosis</keyword>
<dbReference type="GO" id="GO:0006893">
    <property type="term" value="P:Golgi to plasma membrane transport"/>
    <property type="evidence" value="ECO:0007669"/>
    <property type="project" value="TreeGrafter"/>
</dbReference>
<evidence type="ECO:0000259" key="7">
    <source>
        <dbReference type="Pfam" id="PF20667"/>
    </source>
</evidence>
<feature type="domain" description="Exocyst complex component Sec10 N-terminal" evidence="7">
    <location>
        <begin position="50"/>
        <end position="173"/>
    </location>
</feature>
<dbReference type="Proteomes" id="UP000698800">
    <property type="component" value="Unassembled WGS sequence"/>
</dbReference>
<dbReference type="EMBL" id="JAGHQL010000170">
    <property type="protein sequence ID" value="KAH0536967.1"/>
    <property type="molecule type" value="Genomic_DNA"/>
</dbReference>
<dbReference type="OrthoDB" id="125856at2759"/>
<reference evidence="8" key="1">
    <citation type="submission" date="2021-03" db="EMBL/GenBank/DDBJ databases">
        <title>Comparative genomics and phylogenomic investigation of the class Geoglossomycetes provide insights into ecological specialization and systematics.</title>
        <authorList>
            <person name="Melie T."/>
            <person name="Pirro S."/>
            <person name="Miller A.N."/>
            <person name="Quandt A."/>
        </authorList>
    </citation>
    <scope>NUCLEOTIDE SEQUENCE</scope>
    <source>
        <strain evidence="8">GBOQ0MN5Z8</strain>
    </source>
</reference>
<dbReference type="InterPro" id="IPR048625">
    <property type="entry name" value="Sec10_N"/>
</dbReference>
<sequence length="859" mass="95188">MGSIFPKGPSFTLDTFSNKDFIVKDFVESLSDSAIPVNRRSGPSPAAFDPKPLIRAFEHALSRLATLSDDLQSRESELLGSVRRAEVQHTQTLESLGKKLDQTIDSFQSLDISLNNVSATDSGSDGGGQVAVKIGEKLEELDRQRRRAQDAKFLTQCWLEVSEKGQLSSLEGVRKQGGGEGKVRCAVIARQLMRISQRLDPGSWGQTNGNGRSANAANGPRSTRGGGYNTKELIEKFSETLEKDLLKQFDHFYRRQNFDSMRECANVLADFSGGASVIGLFVNQHQFFIDRSQLITEEITGDGESWERLADPDAEPPGVEASLQSLIDEVKVVVQEESFIIKRAFPYYELVLGRFLQRVFQQSVRIIYVPLVDSGDFANQLRQIQQRLEMVLDKANTISSLAFLRSLQAARSYINTLVDDLKTHGLTEHPDPLSSQSNITLDQQLDDLFIPYLVGSSYIEREKKSLEELYSSLLFKFNLYHSRRKKLPTTFMATLAKSGSELIASAKDAYLERLESSEFTIGQKAILLRLAGLKNADQKHNEIEVSEQDGELSVTNAKRMLKWLAEGVGRGLELSGGNETPKDVSALLNLLLANMGEIYIETALEAACDAAATQETSKTEPDLSYLPHLRPAISIMHLMITCIHTVLVPLASSNTTVRREMEKTTNLAINRMEEKTNNVIQRTIDVVLNWVSKLLAGQKKSDFRPKDVAVEVGSVWLEMLQTPTCLSTSTFLAKVHHLATLSLNGPNLTTFSTELATGIRSLLLEHFKKFPVNAAGSLMVTKDMTKYTSLLSSWPLAEGFRPSLEILGEIGNFFVLGPEALRERLKGVSGGLERGELRAYVLKREDAGSVGMQTLLGVL</sequence>
<dbReference type="PANTHER" id="PTHR12100:SF0">
    <property type="entry name" value="EXOCYST COMPLEX COMPONENT 5"/>
    <property type="match status" value="1"/>
</dbReference>
<organism evidence="8 9">
    <name type="scientific">Glutinoglossum americanum</name>
    <dbReference type="NCBI Taxonomy" id="1670608"/>
    <lineage>
        <taxon>Eukaryota</taxon>
        <taxon>Fungi</taxon>
        <taxon>Dikarya</taxon>
        <taxon>Ascomycota</taxon>
        <taxon>Pezizomycotina</taxon>
        <taxon>Geoglossomycetes</taxon>
        <taxon>Geoglossales</taxon>
        <taxon>Geoglossaceae</taxon>
        <taxon>Glutinoglossum</taxon>
    </lineage>
</organism>
<evidence type="ECO:0000256" key="4">
    <source>
        <dbReference type="ARBA" id="ARBA00023054"/>
    </source>
</evidence>
<evidence type="ECO:0000313" key="9">
    <source>
        <dbReference type="Proteomes" id="UP000698800"/>
    </source>
</evidence>
<dbReference type="Pfam" id="PF20667">
    <property type="entry name" value="Sec10_N"/>
    <property type="match status" value="1"/>
</dbReference>
<dbReference type="InterPro" id="IPR009976">
    <property type="entry name" value="Sec10-like"/>
</dbReference>
<dbReference type="GO" id="GO:0006887">
    <property type="term" value="P:exocytosis"/>
    <property type="evidence" value="ECO:0007669"/>
    <property type="project" value="UniProtKB-KW"/>
</dbReference>
<evidence type="ECO:0000256" key="5">
    <source>
        <dbReference type="SAM" id="MobiDB-lite"/>
    </source>
</evidence>
<dbReference type="InterPro" id="IPR048627">
    <property type="entry name" value="Sec10_HB"/>
</dbReference>
<evidence type="ECO:0000256" key="3">
    <source>
        <dbReference type="ARBA" id="ARBA00022483"/>
    </source>
</evidence>
<keyword evidence="9" id="KW-1185">Reference proteome</keyword>
<evidence type="ECO:0000256" key="2">
    <source>
        <dbReference type="ARBA" id="ARBA00022448"/>
    </source>
</evidence>
<evidence type="ECO:0000259" key="6">
    <source>
        <dbReference type="Pfam" id="PF07393"/>
    </source>
</evidence>
<evidence type="ECO:0000256" key="1">
    <source>
        <dbReference type="ARBA" id="ARBA00006572"/>
    </source>
</evidence>
<accession>A0A9P8HWJ9</accession>
<gene>
    <name evidence="8" type="ORF">FGG08_006195</name>
</gene>
<proteinExistence type="inferred from homology"/>
<feature type="region of interest" description="Disordered" evidence="5">
    <location>
        <begin position="199"/>
        <end position="228"/>
    </location>
</feature>
<feature type="compositionally biased region" description="Low complexity" evidence="5">
    <location>
        <begin position="209"/>
        <end position="219"/>
    </location>
</feature>
<comment type="similarity">
    <text evidence="1">Belongs to the SEC10 family.</text>
</comment>
<name>A0A9P8HWJ9_9PEZI</name>
<evidence type="ECO:0008006" key="10">
    <source>
        <dbReference type="Google" id="ProtNLM"/>
    </source>
</evidence>
<dbReference type="AlphaFoldDB" id="A0A9P8HWJ9"/>
<comment type="caution">
    <text evidence="8">The sequence shown here is derived from an EMBL/GenBank/DDBJ whole genome shotgun (WGS) entry which is preliminary data.</text>
</comment>
<keyword evidence="4" id="KW-0175">Coiled coil</keyword>
<protein>
    <recommendedName>
        <fullName evidence="10">Exocyst complex component Sec10</fullName>
    </recommendedName>
</protein>
<dbReference type="GO" id="GO:0000145">
    <property type="term" value="C:exocyst"/>
    <property type="evidence" value="ECO:0007669"/>
    <property type="project" value="TreeGrafter"/>
</dbReference>
<feature type="domain" description="Exocyst complex component Sec10-like alpha-helical bundle" evidence="6">
    <location>
        <begin position="383"/>
        <end position="853"/>
    </location>
</feature>
<feature type="domain" description="Exocyst complex component Sec10-like alpha-helical bundle" evidence="6">
    <location>
        <begin position="184"/>
        <end position="367"/>
    </location>
</feature>
<keyword evidence="2" id="KW-0813">Transport</keyword>